<dbReference type="SUPFAM" id="SSF53756">
    <property type="entry name" value="UDP-Glycosyltransferase/glycogen phosphorylase"/>
    <property type="match status" value="1"/>
</dbReference>
<comment type="similarity">
    <text evidence="1">Belongs to the glycosyltransferase group 1 family. Glycosyltransferase 4 subfamily.</text>
</comment>
<organism evidence="6 7">
    <name type="scientific">Candidatus Taylorbacteria bacterium RIFCSPLOWO2_12_FULL_43_20</name>
    <dbReference type="NCBI Taxonomy" id="1802332"/>
    <lineage>
        <taxon>Bacteria</taxon>
        <taxon>Candidatus Tayloriibacteriota</taxon>
    </lineage>
</organism>
<proteinExistence type="inferred from homology"/>
<dbReference type="PANTHER" id="PTHR12526:SF640">
    <property type="entry name" value="COLANIC ACID BIOSYNTHESIS GLYCOSYLTRANSFERASE WCAL-RELATED"/>
    <property type="match status" value="1"/>
</dbReference>
<dbReference type="Pfam" id="PF13439">
    <property type="entry name" value="Glyco_transf_4"/>
    <property type="match status" value="1"/>
</dbReference>
<dbReference type="InterPro" id="IPR001296">
    <property type="entry name" value="Glyco_trans_1"/>
</dbReference>
<evidence type="ECO:0000259" key="5">
    <source>
        <dbReference type="Pfam" id="PF13439"/>
    </source>
</evidence>
<keyword evidence="2" id="KW-0328">Glycosyltransferase</keyword>
<dbReference type="GO" id="GO:0016757">
    <property type="term" value="F:glycosyltransferase activity"/>
    <property type="evidence" value="ECO:0007669"/>
    <property type="project" value="UniProtKB-KW"/>
</dbReference>
<gene>
    <name evidence="6" type="ORF">A3G52_01055</name>
</gene>
<dbReference type="CDD" id="cd03801">
    <property type="entry name" value="GT4_PimA-like"/>
    <property type="match status" value="1"/>
</dbReference>
<feature type="domain" description="Glycosyltransferase subfamily 4-like N-terminal" evidence="5">
    <location>
        <begin position="19"/>
        <end position="198"/>
    </location>
</feature>
<feature type="domain" description="Glycosyl transferase family 1" evidence="4">
    <location>
        <begin position="210"/>
        <end position="374"/>
    </location>
</feature>
<evidence type="ECO:0008006" key="8">
    <source>
        <dbReference type="Google" id="ProtNLM"/>
    </source>
</evidence>
<dbReference type="Gene3D" id="3.40.50.2000">
    <property type="entry name" value="Glycogen Phosphorylase B"/>
    <property type="match status" value="2"/>
</dbReference>
<evidence type="ECO:0000313" key="7">
    <source>
        <dbReference type="Proteomes" id="UP000177269"/>
    </source>
</evidence>
<evidence type="ECO:0000256" key="1">
    <source>
        <dbReference type="ARBA" id="ARBA00009481"/>
    </source>
</evidence>
<dbReference type="InterPro" id="IPR028098">
    <property type="entry name" value="Glyco_trans_4-like_N"/>
</dbReference>
<protein>
    <recommendedName>
        <fullName evidence="8">Glycosyl transferase family 1 domain-containing protein</fullName>
    </recommendedName>
</protein>
<keyword evidence="3" id="KW-0808">Transferase</keyword>
<comment type="caution">
    <text evidence="6">The sequence shown here is derived from an EMBL/GenBank/DDBJ whole genome shotgun (WGS) entry which is preliminary data.</text>
</comment>
<dbReference type="PANTHER" id="PTHR12526">
    <property type="entry name" value="GLYCOSYLTRANSFERASE"/>
    <property type="match status" value="1"/>
</dbReference>
<evidence type="ECO:0000259" key="4">
    <source>
        <dbReference type="Pfam" id="PF00534"/>
    </source>
</evidence>
<dbReference type="AlphaFoldDB" id="A0A1G2P3I6"/>
<evidence type="ECO:0000256" key="2">
    <source>
        <dbReference type="ARBA" id="ARBA00022676"/>
    </source>
</evidence>
<sequence>MKKSKKVIIFSLAYLPRFIGGAEIAVKEITSRISGDDVEFDMITARLDSADPVFERVGNVNVYRVGVSKHNPTSRELAGFPLYLNKVFFPILAFVKAVQLHRKRPFDSIWAMMSYMGFPALFLKFFYPKIRFVLTLQDGDSPEHIIGRKRIKAVSFLYNKIFRTADAIQAISGFLADFARARGARCPVWTIPNGVDTSKFKAQISKLKSDEIRKNFGIRQNDISLVTSSRLVAKNGVEDIIDAMKFLDENIKLMIAGSGELENELKEKTAKLGLSGRVFFAGYVDHDDLPAYLNASDIFIRPSLSEGMGNSFIEAMAAGVPVIATPVGGIPDFLHDGETGIFCEVKNPRSVAEKVNMIITDPELRARLIRNGEKLARDKYNWSDISVQIRSLL</sequence>
<evidence type="ECO:0000313" key="6">
    <source>
        <dbReference type="EMBL" id="OHA42843.1"/>
    </source>
</evidence>
<dbReference type="Pfam" id="PF00534">
    <property type="entry name" value="Glycos_transf_1"/>
    <property type="match status" value="1"/>
</dbReference>
<reference evidence="6 7" key="1">
    <citation type="journal article" date="2016" name="Nat. Commun.">
        <title>Thousands of microbial genomes shed light on interconnected biogeochemical processes in an aquifer system.</title>
        <authorList>
            <person name="Anantharaman K."/>
            <person name="Brown C.T."/>
            <person name="Hug L.A."/>
            <person name="Sharon I."/>
            <person name="Castelle C.J."/>
            <person name="Probst A.J."/>
            <person name="Thomas B.C."/>
            <person name="Singh A."/>
            <person name="Wilkins M.J."/>
            <person name="Karaoz U."/>
            <person name="Brodie E.L."/>
            <person name="Williams K.H."/>
            <person name="Hubbard S.S."/>
            <person name="Banfield J.F."/>
        </authorList>
    </citation>
    <scope>NUCLEOTIDE SEQUENCE [LARGE SCALE GENOMIC DNA]</scope>
</reference>
<accession>A0A1G2P3I6</accession>
<dbReference type="EMBL" id="MHSK01000005">
    <property type="protein sequence ID" value="OHA42843.1"/>
    <property type="molecule type" value="Genomic_DNA"/>
</dbReference>
<dbReference type="Proteomes" id="UP000177269">
    <property type="component" value="Unassembled WGS sequence"/>
</dbReference>
<name>A0A1G2P3I6_9BACT</name>
<evidence type="ECO:0000256" key="3">
    <source>
        <dbReference type="ARBA" id="ARBA00022679"/>
    </source>
</evidence>